<sequence>MTTKGYWQNWYGQIKTGDKVLIKITPECPYPSFFEEGSILLGTVTWVCGDIYIEASANKPNRAGPFCFKISNPIGRDFYDAKDNIPILCKAYSETSKIAIAWRKENMK</sequence>
<dbReference type="EMBL" id="KU884563">
    <property type="protein sequence ID" value="ANA49009.1"/>
    <property type="molecule type" value="Genomic_DNA"/>
</dbReference>
<accession>A0A1C8HUF6</accession>
<organism evidence="1 2">
    <name type="scientific">Pseudomonas phage PaMx41</name>
    <dbReference type="NCBI Taxonomy" id="1815976"/>
    <lineage>
        <taxon>Viruses</taxon>
        <taxon>Duplodnaviria</taxon>
        <taxon>Heunggongvirae</taxon>
        <taxon>Uroviricota</taxon>
        <taxon>Caudoviricetes</taxon>
        <taxon>Fredfastierviridae</taxon>
        <taxon>Jamesmcgillvirus</taxon>
        <taxon>Jamesmcgillvirus PaMx41</taxon>
    </lineage>
</organism>
<proteinExistence type="predicted"/>
<evidence type="ECO:0000313" key="2">
    <source>
        <dbReference type="Proteomes" id="UP000230640"/>
    </source>
</evidence>
<dbReference type="Proteomes" id="UP000230640">
    <property type="component" value="Segment"/>
</dbReference>
<evidence type="ECO:0000313" key="1">
    <source>
        <dbReference type="EMBL" id="ANA49009.1"/>
    </source>
</evidence>
<name>A0A1C8HUF6_BPPP4</name>
<keyword evidence="2" id="KW-1185">Reference proteome</keyword>
<protein>
    <submittedName>
        <fullName evidence="1">Uncharacterized protein</fullName>
    </submittedName>
</protein>
<gene>
    <name evidence="1" type="ORF">PaMx41_ORF46</name>
</gene>
<reference evidence="1 2" key="1">
    <citation type="journal article" date="2016" name="Appl. Environ. Microbiol.">
        <title>Genomic and Transcriptional Mapping of PaMx41, Archetype of a New Lineage of Bacteriophages Infecting Pseudomonas aeruginosa.</title>
        <authorList>
            <person name="Cruz-Plancarte I."/>
            <person name="Cazares A."/>
            <person name="Guarneros G."/>
        </authorList>
    </citation>
    <scope>NUCLEOTIDE SEQUENCE [LARGE SCALE GENOMIC DNA]</scope>
</reference>